<sequence length="641" mass="69332">MSLSYSPSSDAVPDSYWSTVYLSTRDAGGRVPIDFITHPGIYLTKACFPHGVYDDVPTQTCMSDLLATSFRRIIIDLYWDSINLQFNLCPVELPPLAGNSTSGYSVDTSALYSITASSFSTATSPSGTLTASDAGSLAKRQSTENNFTSAATTSTVSSTPTSALPVPTTTGVSGNELIELGPYTCSLDLNLESIMSFYSDYFDQTSNTVSADIHYLTINLHAASPFTSPLAPADAPMQGRGPGSSDLIGAQFKSNLPLTLYTPAELSSDRSDLNSSWFRDDYGMITDTDYFTTTKTDGDANGNTVTQNGWPGLEWIIGTAHRRLLLSWGEVDPQMDAYEFQNDSAVFSDDYLASSQSISVNNAGTVQSGCFFEAGNTTVQSVNASWAFAVANQASSSQALYHLAQNLTACGISPILNMTLGNATVQNNLDQYAQFAQSSIIGWASGEPRNSSQTKRAETSRKATSNDYACAVLDSTSGYLGRWRADQCQNKRRAACRIANEPYAWRLSTFNVPYSSAPNACPNSTKFDLPRTGLENTYLYRQILNDTSSSDGTGILSGVWIDFNSLDQAGCWVAGGPNASCPYSTDPKSENQREVLIPTIAALIVLLLTVLTLLVKCNENRRNRKTRRRGNDGWEYEGVPS</sequence>
<comment type="similarity">
    <text evidence="8">Belongs to the MTC6 family.</text>
</comment>
<dbReference type="InterPro" id="IPR051008">
    <property type="entry name" value="Telomere_Capping_Maintenance"/>
</dbReference>
<feature type="compositionally biased region" description="Low complexity" evidence="10">
    <location>
        <begin position="148"/>
        <end position="166"/>
    </location>
</feature>
<feature type="domain" description="MTC6 partial TIM-barrel" evidence="12">
    <location>
        <begin position="21"/>
        <end position="440"/>
    </location>
</feature>
<evidence type="ECO:0000256" key="6">
    <source>
        <dbReference type="ARBA" id="ARBA00023180"/>
    </source>
</evidence>
<evidence type="ECO:0000256" key="1">
    <source>
        <dbReference type="ARBA" id="ARBA00004479"/>
    </source>
</evidence>
<keyword evidence="14" id="KW-1185">Reference proteome</keyword>
<comment type="function">
    <text evidence="7">May be involved in telomere capping.</text>
</comment>
<feature type="region of interest" description="Disordered" evidence="10">
    <location>
        <begin position="142"/>
        <end position="166"/>
    </location>
</feature>
<dbReference type="PANTHER" id="PTHR35518">
    <property type="entry name" value="MAINTENANCE OF TELOMOERE CAPPING"/>
    <property type="match status" value="1"/>
</dbReference>
<dbReference type="PANTHER" id="PTHR35518:SF2">
    <property type="entry name" value="MAINTENANCE OF TELOMERE CAPPING PROTEIN 6"/>
    <property type="match status" value="1"/>
</dbReference>
<dbReference type="EMBL" id="MU404356">
    <property type="protein sequence ID" value="KAI1611356.1"/>
    <property type="molecule type" value="Genomic_DNA"/>
</dbReference>
<dbReference type="AlphaFoldDB" id="A0AAN6DSE1"/>
<dbReference type="Proteomes" id="UP001203852">
    <property type="component" value="Unassembled WGS sequence"/>
</dbReference>
<evidence type="ECO:0000256" key="8">
    <source>
        <dbReference type="ARBA" id="ARBA00038159"/>
    </source>
</evidence>
<accession>A0AAN6DSE1</accession>
<evidence type="ECO:0000256" key="4">
    <source>
        <dbReference type="ARBA" id="ARBA00022989"/>
    </source>
</evidence>
<keyword evidence="3" id="KW-0732">Signal</keyword>
<keyword evidence="2 11" id="KW-0812">Transmembrane</keyword>
<evidence type="ECO:0000313" key="14">
    <source>
        <dbReference type="Proteomes" id="UP001203852"/>
    </source>
</evidence>
<evidence type="ECO:0000256" key="9">
    <source>
        <dbReference type="ARBA" id="ARBA00039865"/>
    </source>
</evidence>
<keyword evidence="5 11" id="KW-0472">Membrane</keyword>
<feature type="transmembrane region" description="Helical" evidence="11">
    <location>
        <begin position="595"/>
        <end position="615"/>
    </location>
</feature>
<name>A0AAN6DSE1_9EURO</name>
<organism evidence="13 14">
    <name type="scientific">Exophiala viscosa</name>
    <dbReference type="NCBI Taxonomy" id="2486360"/>
    <lineage>
        <taxon>Eukaryota</taxon>
        <taxon>Fungi</taxon>
        <taxon>Dikarya</taxon>
        <taxon>Ascomycota</taxon>
        <taxon>Pezizomycotina</taxon>
        <taxon>Eurotiomycetes</taxon>
        <taxon>Chaetothyriomycetidae</taxon>
        <taxon>Chaetothyriales</taxon>
        <taxon>Herpotrichiellaceae</taxon>
        <taxon>Exophiala</taxon>
    </lineage>
</organism>
<evidence type="ECO:0000256" key="11">
    <source>
        <dbReference type="SAM" id="Phobius"/>
    </source>
</evidence>
<proteinExistence type="inferred from homology"/>
<evidence type="ECO:0000256" key="3">
    <source>
        <dbReference type="ARBA" id="ARBA00022729"/>
    </source>
</evidence>
<evidence type="ECO:0000259" key="12">
    <source>
        <dbReference type="Pfam" id="PF25506"/>
    </source>
</evidence>
<keyword evidence="6" id="KW-0325">Glycoprotein</keyword>
<keyword evidence="4 11" id="KW-1133">Transmembrane helix</keyword>
<evidence type="ECO:0000313" key="13">
    <source>
        <dbReference type="EMBL" id="KAI1611356.1"/>
    </source>
</evidence>
<evidence type="ECO:0000256" key="10">
    <source>
        <dbReference type="SAM" id="MobiDB-lite"/>
    </source>
</evidence>
<evidence type="ECO:0000256" key="2">
    <source>
        <dbReference type="ARBA" id="ARBA00022692"/>
    </source>
</evidence>
<dbReference type="Pfam" id="PF25506">
    <property type="entry name" value="TIM-barrel_MTC6"/>
    <property type="match status" value="1"/>
</dbReference>
<protein>
    <recommendedName>
        <fullName evidence="9">Maintenance of telomere capping protein 6</fullName>
    </recommendedName>
</protein>
<reference evidence="13" key="1">
    <citation type="journal article" date="2022" name="bioRxiv">
        <title>Deciphering the potential niche of two novel black yeast fungi from a biological soil crust based on their genomes, phenotypes, and melanin regulation.</title>
        <authorList>
            <consortium name="DOE Joint Genome Institute"/>
            <person name="Carr E.C."/>
            <person name="Barton Q."/>
            <person name="Grambo S."/>
            <person name="Sullivan M."/>
            <person name="Renfro C.M."/>
            <person name="Kuo A."/>
            <person name="Pangilinan J."/>
            <person name="Lipzen A."/>
            <person name="Keymanesh K."/>
            <person name="Savage E."/>
            <person name="Barry K."/>
            <person name="Grigoriev I.V."/>
            <person name="Riekhof W.R."/>
            <person name="Harris S.S."/>
        </authorList>
    </citation>
    <scope>NUCLEOTIDE SEQUENCE</scope>
    <source>
        <strain evidence="13">JF 03-4F</strain>
    </source>
</reference>
<gene>
    <name evidence="13" type="ORF">EDD36DRAFT_286317</name>
</gene>
<comment type="caution">
    <text evidence="13">The sequence shown here is derived from an EMBL/GenBank/DDBJ whole genome shotgun (WGS) entry which is preliminary data.</text>
</comment>
<evidence type="ECO:0000256" key="5">
    <source>
        <dbReference type="ARBA" id="ARBA00023136"/>
    </source>
</evidence>
<comment type="subcellular location">
    <subcellularLocation>
        <location evidence="1">Membrane</location>
        <topology evidence="1">Single-pass type I membrane protein</topology>
    </subcellularLocation>
</comment>
<evidence type="ECO:0000256" key="7">
    <source>
        <dbReference type="ARBA" id="ARBA00037703"/>
    </source>
</evidence>
<dbReference type="InterPro" id="IPR057530">
    <property type="entry name" value="TIM-barrel_MTC6"/>
</dbReference>
<dbReference type="GO" id="GO:0016020">
    <property type="term" value="C:membrane"/>
    <property type="evidence" value="ECO:0007669"/>
    <property type="project" value="UniProtKB-SubCell"/>
</dbReference>